<proteinExistence type="predicted"/>
<evidence type="ECO:0000313" key="1">
    <source>
        <dbReference type="EMBL" id="RXI02167.1"/>
    </source>
</evidence>
<comment type="caution">
    <text evidence="1">The sequence shown here is derived from an EMBL/GenBank/DDBJ whole genome shotgun (WGS) entry which is preliminary data.</text>
</comment>
<keyword evidence="2" id="KW-1185">Reference proteome</keyword>
<gene>
    <name evidence="1" type="ORF">DVH24_026697</name>
</gene>
<dbReference type="EMBL" id="RDQH01000330">
    <property type="protein sequence ID" value="RXI02167.1"/>
    <property type="molecule type" value="Genomic_DNA"/>
</dbReference>
<organism evidence="1 2">
    <name type="scientific">Malus domestica</name>
    <name type="common">Apple</name>
    <name type="synonym">Pyrus malus</name>
    <dbReference type="NCBI Taxonomy" id="3750"/>
    <lineage>
        <taxon>Eukaryota</taxon>
        <taxon>Viridiplantae</taxon>
        <taxon>Streptophyta</taxon>
        <taxon>Embryophyta</taxon>
        <taxon>Tracheophyta</taxon>
        <taxon>Spermatophyta</taxon>
        <taxon>Magnoliopsida</taxon>
        <taxon>eudicotyledons</taxon>
        <taxon>Gunneridae</taxon>
        <taxon>Pentapetalae</taxon>
        <taxon>rosids</taxon>
        <taxon>fabids</taxon>
        <taxon>Rosales</taxon>
        <taxon>Rosaceae</taxon>
        <taxon>Amygdaloideae</taxon>
        <taxon>Maleae</taxon>
        <taxon>Malus</taxon>
    </lineage>
</organism>
<reference evidence="1 2" key="1">
    <citation type="submission" date="2018-10" db="EMBL/GenBank/DDBJ databases">
        <title>A high-quality apple genome assembly.</title>
        <authorList>
            <person name="Hu J."/>
        </authorList>
    </citation>
    <scope>NUCLEOTIDE SEQUENCE [LARGE SCALE GENOMIC DNA]</scope>
    <source>
        <strain evidence="2">cv. HFTH1</strain>
        <tissue evidence="1">Young leaf</tissue>
    </source>
</reference>
<accession>A0A498K4D9</accession>
<dbReference type="AlphaFoldDB" id="A0A498K4D9"/>
<dbReference type="STRING" id="3750.A0A498K4D9"/>
<dbReference type="Proteomes" id="UP000290289">
    <property type="component" value="Chromosome 4"/>
</dbReference>
<sequence length="84" mass="9942">MEVLKYMGQMDSFFPNAWVAYKIIYNCLCRKKFFTKLIKSYLRSTMSQEGLKGLNILLIKKELVEILDFVNFISIFESKNTRSN</sequence>
<evidence type="ECO:0000313" key="2">
    <source>
        <dbReference type="Proteomes" id="UP000290289"/>
    </source>
</evidence>
<protein>
    <submittedName>
        <fullName evidence="1">Uncharacterized protein</fullName>
    </submittedName>
</protein>
<name>A0A498K4D9_MALDO</name>